<feature type="region of interest" description="Disordered" evidence="1">
    <location>
        <begin position="1"/>
        <end position="27"/>
    </location>
</feature>
<reference evidence="2 3" key="1">
    <citation type="submission" date="2020-06" db="EMBL/GenBank/DDBJ databases">
        <authorList>
            <person name="Li R."/>
            <person name="Bekaert M."/>
        </authorList>
    </citation>
    <scope>NUCLEOTIDE SEQUENCE [LARGE SCALE GENOMIC DNA]</scope>
    <source>
        <strain evidence="3">wild</strain>
    </source>
</reference>
<evidence type="ECO:0000313" key="2">
    <source>
        <dbReference type="EMBL" id="CAC5373762.1"/>
    </source>
</evidence>
<evidence type="ECO:0000313" key="3">
    <source>
        <dbReference type="Proteomes" id="UP000507470"/>
    </source>
</evidence>
<dbReference type="Proteomes" id="UP000507470">
    <property type="component" value="Unassembled WGS sequence"/>
</dbReference>
<dbReference type="EMBL" id="CACVKT020001965">
    <property type="protein sequence ID" value="CAC5373762.1"/>
    <property type="molecule type" value="Genomic_DNA"/>
</dbReference>
<name>A0A6J8AXY7_MYTCO</name>
<protein>
    <submittedName>
        <fullName evidence="2">Uncharacterized protein</fullName>
    </submittedName>
</protein>
<sequence length="155" mass="17762">MSDTGDNDSQTDHNDIDLFNDPSQNIQNDVTDSQFNDEDMFNLIKTEFGQLGRQTFKHDLLQHTDLNDLKPIRTSLFDLVRKRDKTLTDTKLVERTNRDNGQSAGGKMAEDIFDIFQYLEGANNTSELRQCMSRSRRLTTVPDENDGRRGGSSHF</sequence>
<keyword evidence="3" id="KW-1185">Reference proteome</keyword>
<gene>
    <name evidence="2" type="ORF">MCOR_11396</name>
</gene>
<dbReference type="AlphaFoldDB" id="A0A6J8AXY7"/>
<feature type="region of interest" description="Disordered" evidence="1">
    <location>
        <begin position="135"/>
        <end position="155"/>
    </location>
</feature>
<evidence type="ECO:0000256" key="1">
    <source>
        <dbReference type="SAM" id="MobiDB-lite"/>
    </source>
</evidence>
<organism evidence="2 3">
    <name type="scientific">Mytilus coruscus</name>
    <name type="common">Sea mussel</name>
    <dbReference type="NCBI Taxonomy" id="42192"/>
    <lineage>
        <taxon>Eukaryota</taxon>
        <taxon>Metazoa</taxon>
        <taxon>Spiralia</taxon>
        <taxon>Lophotrochozoa</taxon>
        <taxon>Mollusca</taxon>
        <taxon>Bivalvia</taxon>
        <taxon>Autobranchia</taxon>
        <taxon>Pteriomorphia</taxon>
        <taxon>Mytilida</taxon>
        <taxon>Mytiloidea</taxon>
        <taxon>Mytilidae</taxon>
        <taxon>Mytilinae</taxon>
        <taxon>Mytilus</taxon>
    </lineage>
</organism>
<proteinExistence type="predicted"/>
<accession>A0A6J8AXY7</accession>
<dbReference type="OrthoDB" id="6183977at2759"/>